<dbReference type="Gramene" id="TraesROB_scaffold_114370_01G000100.1">
    <property type="protein sequence ID" value="TraesROB_scaffold_114370_01G000100.1"/>
    <property type="gene ID" value="TraesROB_scaffold_114370_01G000100"/>
</dbReference>
<dbReference type="OMA" id="MGSHIRR"/>
<dbReference type="Gramene" id="TraesCAD_scaffold_049359_01G000500.1">
    <property type="protein sequence ID" value="TraesCAD_scaffold_049359_01G000500.1"/>
    <property type="gene ID" value="TraesCAD_scaffold_049359_01G000500"/>
</dbReference>
<dbReference type="Proteomes" id="UP000019116">
    <property type="component" value="Chromosome 5A"/>
</dbReference>
<name>A0A3B6KLC3_WHEAT</name>
<proteinExistence type="predicted"/>
<dbReference type="GeneID" id="123107284"/>
<dbReference type="Gramene" id="TraesNOR5A03G02711720.1">
    <property type="protein sequence ID" value="TraesNOR5A03G02711720.1"/>
    <property type="gene ID" value="TraesNOR5A03G02711720"/>
</dbReference>
<accession>A0A3B6KLC3</accession>
<evidence type="ECO:0000313" key="1">
    <source>
        <dbReference type="EnsemblPlants" id="TraesCS5A02G274000.1"/>
    </source>
</evidence>
<evidence type="ECO:0000313" key="2">
    <source>
        <dbReference type="Proteomes" id="UP000019116"/>
    </source>
</evidence>
<reference evidence="1" key="1">
    <citation type="submission" date="2018-08" db="EMBL/GenBank/DDBJ databases">
        <authorList>
            <person name="Rossello M."/>
        </authorList>
    </citation>
    <scope>NUCLEOTIDE SEQUENCE [LARGE SCALE GENOMIC DNA]</scope>
    <source>
        <strain evidence="1">cv. Chinese Spring</strain>
    </source>
</reference>
<dbReference type="Gramene" id="TraesCS5A03G0674200.1">
    <property type="protein sequence ID" value="TraesCS5A03G0674200.1.CDS"/>
    <property type="gene ID" value="TraesCS5A03G0674200"/>
</dbReference>
<gene>
    <name evidence="1" type="primary">LOC123107284</name>
</gene>
<dbReference type="Gramene" id="TraesCLE_scaffold_047435_01G000100.1">
    <property type="protein sequence ID" value="TraesCLE_scaffold_047435_01G000100.1"/>
    <property type="gene ID" value="TraesCLE_scaffold_047435_01G000100"/>
</dbReference>
<organism evidence="1">
    <name type="scientific">Triticum aestivum</name>
    <name type="common">Wheat</name>
    <dbReference type="NCBI Taxonomy" id="4565"/>
    <lineage>
        <taxon>Eukaryota</taxon>
        <taxon>Viridiplantae</taxon>
        <taxon>Streptophyta</taxon>
        <taxon>Embryophyta</taxon>
        <taxon>Tracheophyta</taxon>
        <taxon>Spermatophyta</taxon>
        <taxon>Magnoliopsida</taxon>
        <taxon>Liliopsida</taxon>
        <taxon>Poales</taxon>
        <taxon>Poaceae</taxon>
        <taxon>BOP clade</taxon>
        <taxon>Pooideae</taxon>
        <taxon>Triticodae</taxon>
        <taxon>Triticeae</taxon>
        <taxon>Triticinae</taxon>
        <taxon>Triticum</taxon>
    </lineage>
</organism>
<protein>
    <submittedName>
        <fullName evidence="1">Uncharacterized protein</fullName>
    </submittedName>
</protein>
<dbReference type="Gramene" id="TraesCS5A02G274000.1">
    <property type="protein sequence ID" value="TraesCS5A02G274000.1"/>
    <property type="gene ID" value="TraesCS5A02G274000"/>
</dbReference>
<dbReference type="OrthoDB" id="691510at2759"/>
<dbReference type="AlphaFoldDB" id="A0A3B6KLC3"/>
<keyword evidence="2" id="KW-1185">Reference proteome</keyword>
<dbReference type="EnsemblPlants" id="TraesCS5A02G274000.1">
    <property type="protein sequence ID" value="TraesCS5A02G274000.1"/>
    <property type="gene ID" value="TraesCS5A02G274000"/>
</dbReference>
<dbReference type="RefSeq" id="XP_044385213.1">
    <property type="nucleotide sequence ID" value="XM_044529278.1"/>
</dbReference>
<sequence>MAPPALLPRASALRPLAPASSSPLRAHVVAATPTPRTPPRTARPVSLLCTPLSNVDAAAAAGGSGPDKEPYRWPWGYEDPPAYVEEDIVETQLRFVRESGEAVAALKAAAADACRALVDNFGDIRTLKTIYDVEDYHIGMPFGVLIACIGCYQLWKLDPSTFLDVVLGYAFYRLSVMGSHIRRQGSSNDLFGRLKFVIVVIMAVKDFRKNLAPIDFIRTPVYALYSISFVHDIIGLKKYGKYYFAVTIELLKTKEGRCKLASFF</sequence>
<reference evidence="1" key="2">
    <citation type="submission" date="2018-10" db="UniProtKB">
        <authorList>
            <consortium name="EnsemblPlants"/>
        </authorList>
    </citation>
    <scope>IDENTIFICATION</scope>
</reference>